<dbReference type="InParanoid" id="K1PM73"/>
<proteinExistence type="predicted"/>
<gene>
    <name evidence="1" type="ORF">CGI_10007166</name>
</gene>
<dbReference type="AlphaFoldDB" id="K1PM73"/>
<dbReference type="Gene3D" id="1.10.8.10">
    <property type="entry name" value="DNA helicase RuvA subunit, C-terminal domain"/>
    <property type="match status" value="1"/>
</dbReference>
<dbReference type="HOGENOM" id="CLU_2111234_0_0_1"/>
<protein>
    <recommendedName>
        <fullName evidence="2">UBA domain-containing protein</fullName>
    </recommendedName>
</protein>
<evidence type="ECO:0008006" key="2">
    <source>
        <dbReference type="Google" id="ProtNLM"/>
    </source>
</evidence>
<evidence type="ECO:0000313" key="1">
    <source>
        <dbReference type="EMBL" id="EKC19989.1"/>
    </source>
</evidence>
<dbReference type="InterPro" id="IPR009060">
    <property type="entry name" value="UBA-like_sf"/>
</dbReference>
<dbReference type="CDD" id="cd14273">
    <property type="entry name" value="UBA_TAP-C_like"/>
    <property type="match status" value="1"/>
</dbReference>
<reference evidence="1" key="1">
    <citation type="journal article" date="2012" name="Nature">
        <title>The oyster genome reveals stress adaptation and complexity of shell formation.</title>
        <authorList>
            <person name="Zhang G."/>
            <person name="Fang X."/>
            <person name="Guo X."/>
            <person name="Li L."/>
            <person name="Luo R."/>
            <person name="Xu F."/>
            <person name="Yang P."/>
            <person name="Zhang L."/>
            <person name="Wang X."/>
            <person name="Qi H."/>
            <person name="Xiong Z."/>
            <person name="Que H."/>
            <person name="Xie Y."/>
            <person name="Holland P.W."/>
            <person name="Paps J."/>
            <person name="Zhu Y."/>
            <person name="Wu F."/>
            <person name="Chen Y."/>
            <person name="Wang J."/>
            <person name="Peng C."/>
            <person name="Meng J."/>
            <person name="Yang L."/>
            <person name="Liu J."/>
            <person name="Wen B."/>
            <person name="Zhang N."/>
            <person name="Huang Z."/>
            <person name="Zhu Q."/>
            <person name="Feng Y."/>
            <person name="Mount A."/>
            <person name="Hedgecock D."/>
            <person name="Xu Z."/>
            <person name="Liu Y."/>
            <person name="Domazet-Loso T."/>
            <person name="Du Y."/>
            <person name="Sun X."/>
            <person name="Zhang S."/>
            <person name="Liu B."/>
            <person name="Cheng P."/>
            <person name="Jiang X."/>
            <person name="Li J."/>
            <person name="Fan D."/>
            <person name="Wang W."/>
            <person name="Fu W."/>
            <person name="Wang T."/>
            <person name="Wang B."/>
            <person name="Zhang J."/>
            <person name="Peng Z."/>
            <person name="Li Y."/>
            <person name="Li N."/>
            <person name="Wang J."/>
            <person name="Chen M."/>
            <person name="He Y."/>
            <person name="Tan F."/>
            <person name="Song X."/>
            <person name="Zheng Q."/>
            <person name="Huang R."/>
            <person name="Yang H."/>
            <person name="Du X."/>
            <person name="Chen L."/>
            <person name="Yang M."/>
            <person name="Gaffney P.M."/>
            <person name="Wang S."/>
            <person name="Luo L."/>
            <person name="She Z."/>
            <person name="Ming Y."/>
            <person name="Huang W."/>
            <person name="Zhang S."/>
            <person name="Huang B."/>
            <person name="Zhang Y."/>
            <person name="Qu T."/>
            <person name="Ni P."/>
            <person name="Miao G."/>
            <person name="Wang J."/>
            <person name="Wang Q."/>
            <person name="Steinberg C.E."/>
            <person name="Wang H."/>
            <person name="Li N."/>
            <person name="Qian L."/>
            <person name="Zhang G."/>
            <person name="Li Y."/>
            <person name="Yang H."/>
            <person name="Liu X."/>
            <person name="Wang J."/>
            <person name="Yin Y."/>
            <person name="Wang J."/>
        </authorList>
    </citation>
    <scope>NUCLEOTIDE SEQUENCE [LARGE SCALE GENOMIC DNA]</scope>
    <source>
        <strain evidence="1">05x7-T-G4-1.051#20</strain>
    </source>
</reference>
<dbReference type="Pfam" id="PF14555">
    <property type="entry name" value="UBA_4"/>
    <property type="match status" value="1"/>
</dbReference>
<organism evidence="1">
    <name type="scientific">Magallana gigas</name>
    <name type="common">Pacific oyster</name>
    <name type="synonym">Crassostrea gigas</name>
    <dbReference type="NCBI Taxonomy" id="29159"/>
    <lineage>
        <taxon>Eukaryota</taxon>
        <taxon>Metazoa</taxon>
        <taxon>Spiralia</taxon>
        <taxon>Lophotrochozoa</taxon>
        <taxon>Mollusca</taxon>
        <taxon>Bivalvia</taxon>
        <taxon>Autobranchia</taxon>
        <taxon>Pteriomorphia</taxon>
        <taxon>Ostreida</taxon>
        <taxon>Ostreoidea</taxon>
        <taxon>Ostreidae</taxon>
        <taxon>Magallana</taxon>
    </lineage>
</organism>
<sequence length="115" mass="12717">MEKQNALRSFIDNTGLEPDLAAQILSEVNWDVGRGIQRFQDHVRTGRIKSVYPPPQVSAGWAGPAHRPPGEGPPGYSRLPGNPLCPQWSDPYGEVRNPPVERIIPIERVPNKGMS</sequence>
<dbReference type="SUPFAM" id="SSF46934">
    <property type="entry name" value="UBA-like"/>
    <property type="match status" value="1"/>
</dbReference>
<name>K1PM73_MAGGI</name>
<accession>K1PM73</accession>
<dbReference type="EMBL" id="JH817065">
    <property type="protein sequence ID" value="EKC19989.1"/>
    <property type="molecule type" value="Genomic_DNA"/>
</dbReference>